<organism evidence="10 11">
    <name type="scientific">Phytohabitans kaempferiae</name>
    <dbReference type="NCBI Taxonomy" id="1620943"/>
    <lineage>
        <taxon>Bacteria</taxon>
        <taxon>Bacillati</taxon>
        <taxon>Actinomycetota</taxon>
        <taxon>Actinomycetes</taxon>
        <taxon>Micromonosporales</taxon>
        <taxon>Micromonosporaceae</taxon>
    </lineage>
</organism>
<evidence type="ECO:0000313" key="11">
    <source>
        <dbReference type="Proteomes" id="UP001589867"/>
    </source>
</evidence>
<dbReference type="Pfam" id="PF00108">
    <property type="entry name" value="Thiolase_N"/>
    <property type="match status" value="1"/>
</dbReference>
<dbReference type="CDD" id="cd00751">
    <property type="entry name" value="thiolase"/>
    <property type="match status" value="1"/>
</dbReference>
<evidence type="ECO:0000256" key="4">
    <source>
        <dbReference type="ARBA" id="ARBA00023315"/>
    </source>
</evidence>
<comment type="similarity">
    <text evidence="1 7">Belongs to the thiolase-like superfamily. Thiolase family.</text>
</comment>
<dbReference type="PROSITE" id="PS00737">
    <property type="entry name" value="THIOLASE_2"/>
    <property type="match status" value="1"/>
</dbReference>
<dbReference type="InterPro" id="IPR016039">
    <property type="entry name" value="Thiolase-like"/>
</dbReference>
<dbReference type="EMBL" id="JBHLUH010000023">
    <property type="protein sequence ID" value="MFC0529026.1"/>
    <property type="molecule type" value="Genomic_DNA"/>
</dbReference>
<keyword evidence="3 7" id="KW-0808">Transferase</keyword>
<dbReference type="RefSeq" id="WP_377251371.1">
    <property type="nucleotide sequence ID" value="NZ_JBHLUH010000023.1"/>
</dbReference>
<dbReference type="NCBIfam" id="TIGR01930">
    <property type="entry name" value="AcCoA-C-Actrans"/>
    <property type="match status" value="1"/>
</dbReference>
<dbReference type="PROSITE" id="PS00098">
    <property type="entry name" value="THIOLASE_1"/>
    <property type="match status" value="1"/>
</dbReference>
<comment type="caution">
    <text evidence="10">The sequence shown here is derived from an EMBL/GenBank/DDBJ whole genome shotgun (WGS) entry which is preliminary data.</text>
</comment>
<feature type="domain" description="Thiolase C-terminal" evidence="9">
    <location>
        <begin position="272"/>
        <end position="393"/>
    </location>
</feature>
<dbReference type="Proteomes" id="UP001589867">
    <property type="component" value="Unassembled WGS sequence"/>
</dbReference>
<keyword evidence="11" id="KW-1185">Reference proteome</keyword>
<dbReference type="InterPro" id="IPR020616">
    <property type="entry name" value="Thiolase_N"/>
</dbReference>
<dbReference type="Pfam" id="PF02803">
    <property type="entry name" value="Thiolase_C"/>
    <property type="match status" value="1"/>
</dbReference>
<evidence type="ECO:0000313" key="10">
    <source>
        <dbReference type="EMBL" id="MFC0529026.1"/>
    </source>
</evidence>
<protein>
    <recommendedName>
        <fullName evidence="6">Probable acetyl-CoA acetyltransferase</fullName>
        <ecNumber evidence="2">2.3.1.9</ecNumber>
    </recommendedName>
    <alternativeName>
        <fullName evidence="5">Acetoacetyl-CoA thiolase</fullName>
    </alternativeName>
</protein>
<gene>
    <name evidence="10" type="ORF">ACFFIA_15305</name>
</gene>
<dbReference type="PANTHER" id="PTHR18919">
    <property type="entry name" value="ACETYL-COA C-ACYLTRANSFERASE"/>
    <property type="match status" value="1"/>
</dbReference>
<proteinExistence type="inferred from homology"/>
<dbReference type="PANTHER" id="PTHR18919:SF107">
    <property type="entry name" value="ACETYL-COA ACETYLTRANSFERASE, CYTOSOLIC"/>
    <property type="match status" value="1"/>
</dbReference>
<dbReference type="PROSITE" id="PS00099">
    <property type="entry name" value="THIOLASE_3"/>
    <property type="match status" value="1"/>
</dbReference>
<accession>A0ABV6M301</accession>
<dbReference type="InterPro" id="IPR020610">
    <property type="entry name" value="Thiolase_AS"/>
</dbReference>
<evidence type="ECO:0000256" key="7">
    <source>
        <dbReference type="RuleBase" id="RU003557"/>
    </source>
</evidence>
<keyword evidence="4 7" id="KW-0012">Acyltransferase</keyword>
<feature type="domain" description="Thiolase N-terminal" evidence="8">
    <location>
        <begin position="6"/>
        <end position="261"/>
    </location>
</feature>
<dbReference type="InterPro" id="IPR020615">
    <property type="entry name" value="Thiolase_acyl_enz_int_AS"/>
</dbReference>
<evidence type="ECO:0000259" key="9">
    <source>
        <dbReference type="Pfam" id="PF02803"/>
    </source>
</evidence>
<dbReference type="InterPro" id="IPR002155">
    <property type="entry name" value="Thiolase"/>
</dbReference>
<dbReference type="InterPro" id="IPR020617">
    <property type="entry name" value="Thiolase_C"/>
</dbReference>
<sequence length="396" mass="40844">MSATDVYVLDAVRTPIGRYGGALAGCRPDDLAAGVLCDLLARHPDLDPAGVDDVLLGCANGAGEDNRNVARMAALLAGLPPQVPGATVNRLCGSGLQAVMDGARAIVAGDAHLVIAGGVESMSRAPWVLPKPETPYPRGHHTAYSTTLGWRMVNPLMPEQWTIALGESAEILAEKYDISREAQDSFALRSHQRAAAAWTAGRLTDQVVPVAGVPLESDESIRPETSLAALARLRTSFRPDGTVTAGNSSPLNDGAAAILLGGEEGARRVGARPLARIVSRAVAGVEPHLFGIGPVPASRTALARAGIAWSDLVDVELNEAFAAQSLACLAQWPELDPELVNPDGGAIAVGHPLGASGARILGALAWRLHRRGGGYGLATICIGVGQGLAVVLEGIG</sequence>
<evidence type="ECO:0000256" key="1">
    <source>
        <dbReference type="ARBA" id="ARBA00010982"/>
    </source>
</evidence>
<dbReference type="SUPFAM" id="SSF53901">
    <property type="entry name" value="Thiolase-like"/>
    <property type="match status" value="2"/>
</dbReference>
<dbReference type="InterPro" id="IPR020613">
    <property type="entry name" value="Thiolase_CS"/>
</dbReference>
<evidence type="ECO:0000256" key="3">
    <source>
        <dbReference type="ARBA" id="ARBA00022679"/>
    </source>
</evidence>
<evidence type="ECO:0000259" key="8">
    <source>
        <dbReference type="Pfam" id="PF00108"/>
    </source>
</evidence>
<name>A0ABV6M301_9ACTN</name>
<dbReference type="Gene3D" id="3.40.47.10">
    <property type="match status" value="1"/>
</dbReference>
<dbReference type="PIRSF" id="PIRSF000429">
    <property type="entry name" value="Ac-CoA_Ac_transf"/>
    <property type="match status" value="1"/>
</dbReference>
<evidence type="ECO:0000256" key="2">
    <source>
        <dbReference type="ARBA" id="ARBA00012705"/>
    </source>
</evidence>
<evidence type="ECO:0000256" key="5">
    <source>
        <dbReference type="ARBA" id="ARBA00030755"/>
    </source>
</evidence>
<evidence type="ECO:0000256" key="6">
    <source>
        <dbReference type="ARBA" id="ARBA00040529"/>
    </source>
</evidence>
<dbReference type="EC" id="2.3.1.9" evidence="2"/>
<reference evidence="10 11" key="1">
    <citation type="submission" date="2024-09" db="EMBL/GenBank/DDBJ databases">
        <authorList>
            <person name="Sun Q."/>
            <person name="Mori K."/>
        </authorList>
    </citation>
    <scope>NUCLEOTIDE SEQUENCE [LARGE SCALE GENOMIC DNA]</scope>
    <source>
        <strain evidence="10 11">TBRC 3947</strain>
    </source>
</reference>